<keyword evidence="3" id="KW-0112">Calmodulin-binding</keyword>
<feature type="compositionally biased region" description="Basic and acidic residues" evidence="6">
    <location>
        <begin position="356"/>
        <end position="366"/>
    </location>
</feature>
<evidence type="ECO:0000256" key="2">
    <source>
        <dbReference type="ARBA" id="ARBA00022475"/>
    </source>
</evidence>
<feature type="domain" description="SCN5A-like C-terminal IQ motif" evidence="7">
    <location>
        <begin position="198"/>
        <end position="226"/>
    </location>
</feature>
<dbReference type="Pfam" id="PF00612">
    <property type="entry name" value="IQ"/>
    <property type="match status" value="1"/>
</dbReference>
<keyword evidence="2" id="KW-1003">Cell membrane</keyword>
<reference evidence="8 9" key="1">
    <citation type="submission" date="2024-09" db="EMBL/GenBank/DDBJ databases">
        <title>Chromosome-scale assembly of Riccia sorocarpa.</title>
        <authorList>
            <person name="Paukszto L."/>
        </authorList>
    </citation>
    <scope>NUCLEOTIDE SEQUENCE [LARGE SCALE GENOMIC DNA]</scope>
    <source>
        <strain evidence="8">LP-2024</strain>
        <tissue evidence="8">Aerial parts of the thallus</tissue>
    </source>
</reference>
<dbReference type="AlphaFoldDB" id="A0ABD3GNG9"/>
<evidence type="ECO:0000256" key="4">
    <source>
        <dbReference type="ARBA" id="ARBA00023136"/>
    </source>
</evidence>
<feature type="region of interest" description="Disordered" evidence="6">
    <location>
        <begin position="64"/>
        <end position="131"/>
    </location>
</feature>
<evidence type="ECO:0000313" key="8">
    <source>
        <dbReference type="EMBL" id="KAL3680728.1"/>
    </source>
</evidence>
<dbReference type="Proteomes" id="UP001633002">
    <property type="component" value="Unassembled WGS sequence"/>
</dbReference>
<feature type="compositionally biased region" description="Polar residues" evidence="6">
    <location>
        <begin position="111"/>
        <end position="123"/>
    </location>
</feature>
<protein>
    <recommendedName>
        <fullName evidence="7">SCN5A-like C-terminal IQ motif domain-containing protein</fullName>
    </recommendedName>
</protein>
<feature type="region of interest" description="Disordered" evidence="6">
    <location>
        <begin position="354"/>
        <end position="438"/>
    </location>
</feature>
<evidence type="ECO:0000256" key="5">
    <source>
        <dbReference type="ARBA" id="ARBA00024341"/>
    </source>
</evidence>
<dbReference type="PANTHER" id="PTHR32295">
    <property type="entry name" value="IQ-DOMAIN 5-RELATED"/>
    <property type="match status" value="1"/>
</dbReference>
<keyword evidence="4" id="KW-0472">Membrane</keyword>
<feature type="compositionally biased region" description="Polar residues" evidence="6">
    <location>
        <begin position="420"/>
        <end position="429"/>
    </location>
</feature>
<dbReference type="EMBL" id="JBJQOH010000007">
    <property type="protein sequence ID" value="KAL3680728.1"/>
    <property type="molecule type" value="Genomic_DNA"/>
</dbReference>
<proteinExistence type="inferred from homology"/>
<accession>A0ABD3GNG9</accession>
<feature type="region of interest" description="Disordered" evidence="6">
    <location>
        <begin position="1"/>
        <end position="24"/>
    </location>
</feature>
<gene>
    <name evidence="8" type="ORF">R1sor_023684</name>
</gene>
<comment type="subcellular location">
    <subcellularLocation>
        <location evidence="1">Cell membrane</location>
    </subcellularLocation>
</comment>
<comment type="similarity">
    <text evidence="5">Belongs to the IQD family.</text>
</comment>
<feature type="compositionally biased region" description="Polar residues" evidence="6">
    <location>
        <begin position="81"/>
        <end position="93"/>
    </location>
</feature>
<comment type="caution">
    <text evidence="8">The sequence shown here is derived from an EMBL/GenBank/DDBJ whole genome shotgun (WGS) entry which is preliminary data.</text>
</comment>
<feature type="region of interest" description="Disordered" evidence="6">
    <location>
        <begin position="254"/>
        <end position="290"/>
    </location>
</feature>
<dbReference type="PROSITE" id="PS50096">
    <property type="entry name" value="IQ"/>
    <property type="match status" value="2"/>
</dbReference>
<dbReference type="InterPro" id="IPR000048">
    <property type="entry name" value="IQ_motif_EF-hand-BS"/>
</dbReference>
<dbReference type="Pfam" id="PF24609">
    <property type="entry name" value="IQ_SCN5A_C"/>
    <property type="match status" value="1"/>
</dbReference>
<dbReference type="Gene3D" id="1.20.5.1190">
    <property type="entry name" value="iswi atpase"/>
    <property type="match status" value="1"/>
</dbReference>
<evidence type="ECO:0000256" key="6">
    <source>
        <dbReference type="SAM" id="MobiDB-lite"/>
    </source>
</evidence>
<dbReference type="CDD" id="cd23767">
    <property type="entry name" value="IQCD"/>
    <property type="match status" value="1"/>
</dbReference>
<evidence type="ECO:0000256" key="3">
    <source>
        <dbReference type="ARBA" id="ARBA00022860"/>
    </source>
</evidence>
<dbReference type="InterPro" id="IPR058542">
    <property type="entry name" value="IQ_SCN5A_C"/>
</dbReference>
<organism evidence="8 9">
    <name type="scientific">Riccia sorocarpa</name>
    <dbReference type="NCBI Taxonomy" id="122646"/>
    <lineage>
        <taxon>Eukaryota</taxon>
        <taxon>Viridiplantae</taxon>
        <taxon>Streptophyta</taxon>
        <taxon>Embryophyta</taxon>
        <taxon>Marchantiophyta</taxon>
        <taxon>Marchantiopsida</taxon>
        <taxon>Marchantiidae</taxon>
        <taxon>Marchantiales</taxon>
        <taxon>Ricciaceae</taxon>
        <taxon>Riccia</taxon>
    </lineage>
</organism>
<name>A0ABD3GNG9_9MARC</name>
<evidence type="ECO:0000259" key="7">
    <source>
        <dbReference type="Pfam" id="PF24609"/>
    </source>
</evidence>
<evidence type="ECO:0000313" key="9">
    <source>
        <dbReference type="Proteomes" id="UP001633002"/>
    </source>
</evidence>
<sequence>MYQRDAHTICSKEQAGKQSPDEIDSSDFGLRIIRGCGKMGKASTWLSVLKAKFHLHGNVEAKRASQAQNGLDSARADDAAKSQTSAASNTSRDLPSGSGSSKSKKSDSKGITTVSNQGVSDGTASRKPVIKPVDFYGPPAGGIITTANASANGIVKKPSSNMSSATMGGALSAPKNRSSAIAHMGVIVRNNGGAAGIRRMMEEWAATVIQTAFRKYLARQALKALKGLVRLQALVRGHLVRRRIEALVRINQERASHRRSRTTDSYSPQQQQQQQWQTSRGPPSPAPPLDLEVIIPELRSNFNSGLGSIKTRRERRNSAGEADFNQVPAWNLNTDSKSVAELQAMLKLKQLATMEVEDHSPPAPKKDKSRPKTGRVSRPPTPRRDRSTSISIPRPIAEDFAMPGTPGRYGKSVGKFAESQEISASSLELPSNKKGKPARDLTAYAEEVEVEDVLSKDVASTRGRDLAFALLKALQEEREAKEKQRQNQLY</sequence>
<dbReference type="GO" id="GO:0005516">
    <property type="term" value="F:calmodulin binding"/>
    <property type="evidence" value="ECO:0007669"/>
    <property type="project" value="UniProtKB-KW"/>
</dbReference>
<evidence type="ECO:0000256" key="1">
    <source>
        <dbReference type="ARBA" id="ARBA00004236"/>
    </source>
</evidence>
<dbReference type="PANTHER" id="PTHR32295:SF6">
    <property type="entry name" value="PROTEIN IQ-DOMAIN 18"/>
    <property type="match status" value="1"/>
</dbReference>
<keyword evidence="9" id="KW-1185">Reference proteome</keyword>